<dbReference type="Proteomes" id="UP000325313">
    <property type="component" value="Unassembled WGS sequence"/>
</dbReference>
<protein>
    <submittedName>
        <fullName evidence="2">Uncharacterized protein</fullName>
    </submittedName>
</protein>
<feature type="compositionally biased region" description="Polar residues" evidence="1">
    <location>
        <begin position="1"/>
        <end position="15"/>
    </location>
</feature>
<feature type="region of interest" description="Disordered" evidence="1">
    <location>
        <begin position="1"/>
        <end position="40"/>
    </location>
</feature>
<evidence type="ECO:0000313" key="3">
    <source>
        <dbReference type="Proteomes" id="UP000325313"/>
    </source>
</evidence>
<proteinExistence type="predicted"/>
<comment type="caution">
    <text evidence="2">The sequence shown here is derived from an EMBL/GenBank/DDBJ whole genome shotgun (WGS) entry which is preliminary data.</text>
</comment>
<reference evidence="2 3" key="1">
    <citation type="submission" date="2019-05" db="EMBL/GenBank/DDBJ databases">
        <title>Emergence of the Ug99 lineage of the wheat stem rust pathogen through somatic hybridization.</title>
        <authorList>
            <person name="Li F."/>
            <person name="Upadhyaya N.M."/>
            <person name="Sperschneider J."/>
            <person name="Matny O."/>
            <person name="Nguyen-Phuc H."/>
            <person name="Mago R."/>
            <person name="Raley C."/>
            <person name="Miller M.E."/>
            <person name="Silverstein K.A.T."/>
            <person name="Henningsen E."/>
            <person name="Hirsch C.D."/>
            <person name="Visser B."/>
            <person name="Pretorius Z.A."/>
            <person name="Steffenson B.J."/>
            <person name="Schwessinger B."/>
            <person name="Dodds P.N."/>
            <person name="Figueroa M."/>
        </authorList>
    </citation>
    <scope>NUCLEOTIDE SEQUENCE [LARGE SCALE GENOMIC DNA]</scope>
    <source>
        <strain evidence="2 3">Ug99</strain>
    </source>
</reference>
<sequence length="84" mass="9264">MTTSIHKLHQSTDQNLPKAIGQHYSKFDSNGMSESSRAERVMHTQIGAPTSGVRVKRFLWPGKLVWFGMQIHGVTGPAGLEQSS</sequence>
<evidence type="ECO:0000313" key="2">
    <source>
        <dbReference type="EMBL" id="KAA1088360.1"/>
    </source>
</evidence>
<accession>A0A5B0NJL1</accession>
<evidence type="ECO:0000256" key="1">
    <source>
        <dbReference type="SAM" id="MobiDB-lite"/>
    </source>
</evidence>
<gene>
    <name evidence="2" type="ORF">PGTUg99_018819</name>
</gene>
<organism evidence="2 3">
    <name type="scientific">Puccinia graminis f. sp. tritici</name>
    <dbReference type="NCBI Taxonomy" id="56615"/>
    <lineage>
        <taxon>Eukaryota</taxon>
        <taxon>Fungi</taxon>
        <taxon>Dikarya</taxon>
        <taxon>Basidiomycota</taxon>
        <taxon>Pucciniomycotina</taxon>
        <taxon>Pucciniomycetes</taxon>
        <taxon>Pucciniales</taxon>
        <taxon>Pucciniaceae</taxon>
        <taxon>Puccinia</taxon>
    </lineage>
</organism>
<dbReference type="AlphaFoldDB" id="A0A5B0NJL1"/>
<name>A0A5B0NJL1_PUCGR</name>
<dbReference type="EMBL" id="VDEP01000406">
    <property type="protein sequence ID" value="KAA1088360.1"/>
    <property type="molecule type" value="Genomic_DNA"/>
</dbReference>